<accession>A0ACB8E4D1</accession>
<dbReference type="EMBL" id="CM023470">
    <property type="protein sequence ID" value="KAH7981474.1"/>
    <property type="molecule type" value="Genomic_DNA"/>
</dbReference>
<gene>
    <name evidence="1" type="ORF">HPB49_024466</name>
</gene>
<keyword evidence="2" id="KW-1185">Reference proteome</keyword>
<dbReference type="Proteomes" id="UP000821865">
    <property type="component" value="Chromosome 1"/>
</dbReference>
<comment type="caution">
    <text evidence="1">The sequence shown here is derived from an EMBL/GenBank/DDBJ whole genome shotgun (WGS) entry which is preliminary data.</text>
</comment>
<organism evidence="1 2">
    <name type="scientific">Dermacentor silvarum</name>
    <name type="common">Tick</name>
    <dbReference type="NCBI Taxonomy" id="543639"/>
    <lineage>
        <taxon>Eukaryota</taxon>
        <taxon>Metazoa</taxon>
        <taxon>Ecdysozoa</taxon>
        <taxon>Arthropoda</taxon>
        <taxon>Chelicerata</taxon>
        <taxon>Arachnida</taxon>
        <taxon>Acari</taxon>
        <taxon>Parasitiformes</taxon>
        <taxon>Ixodida</taxon>
        <taxon>Ixodoidea</taxon>
        <taxon>Ixodidae</taxon>
        <taxon>Rhipicephalinae</taxon>
        <taxon>Dermacentor</taxon>
    </lineage>
</organism>
<proteinExistence type="predicted"/>
<sequence length="386" mass="43470">MDGWVYTLTGFDDFFELRRVSFAEPMPASRICSLCGLLPSLTRIIPCGHVLCELCLAQIPKSQGCPFDGEKFSLADVRSSRFKRSELEQCRVFCCAEGSGYECGFTGQLSQLRNHLSQCGSGMAKCSKCLRPVVRRGLSFHHCLQCSGDSVPRKPEAAMAVVVRSTTDRRLASVNSDVDPGAAANGANVLTERVADLERGLRDVRKRCLDRVDERSSSPFRASESRASLTVIPGPYRAASRPHVLITTCKFPDIYLVHESLKKGEKEVRISSDTYTLGGYTFRLDCQFSKERHGTSVRFILLLRDGEWDGYLEWPFSKKVTLIIMHLRDAGRDVRLPLPMLLHKMVKKPQAGAWNCGQWTNKIKWENIELRGFVDKETLYVNVEFE</sequence>
<protein>
    <submittedName>
        <fullName evidence="1">Uncharacterized protein</fullName>
    </submittedName>
</protein>
<reference evidence="1" key="1">
    <citation type="submission" date="2020-05" db="EMBL/GenBank/DDBJ databases">
        <title>Large-scale comparative analyses of tick genomes elucidate their genetic diversity and vector capacities.</title>
        <authorList>
            <person name="Jia N."/>
            <person name="Wang J."/>
            <person name="Shi W."/>
            <person name="Du L."/>
            <person name="Sun Y."/>
            <person name="Zhan W."/>
            <person name="Jiang J."/>
            <person name="Wang Q."/>
            <person name="Zhang B."/>
            <person name="Ji P."/>
            <person name="Sakyi L.B."/>
            <person name="Cui X."/>
            <person name="Yuan T."/>
            <person name="Jiang B."/>
            <person name="Yang W."/>
            <person name="Lam T.T.-Y."/>
            <person name="Chang Q."/>
            <person name="Ding S."/>
            <person name="Wang X."/>
            <person name="Zhu J."/>
            <person name="Ruan X."/>
            <person name="Zhao L."/>
            <person name="Wei J."/>
            <person name="Que T."/>
            <person name="Du C."/>
            <person name="Cheng J."/>
            <person name="Dai P."/>
            <person name="Han X."/>
            <person name="Huang E."/>
            <person name="Gao Y."/>
            <person name="Liu J."/>
            <person name="Shao H."/>
            <person name="Ye R."/>
            <person name="Li L."/>
            <person name="Wei W."/>
            <person name="Wang X."/>
            <person name="Wang C."/>
            <person name="Yang T."/>
            <person name="Huo Q."/>
            <person name="Li W."/>
            <person name="Guo W."/>
            <person name="Chen H."/>
            <person name="Zhou L."/>
            <person name="Ni X."/>
            <person name="Tian J."/>
            <person name="Zhou Y."/>
            <person name="Sheng Y."/>
            <person name="Liu T."/>
            <person name="Pan Y."/>
            <person name="Xia L."/>
            <person name="Li J."/>
            <person name="Zhao F."/>
            <person name="Cao W."/>
        </authorList>
    </citation>
    <scope>NUCLEOTIDE SEQUENCE</scope>
    <source>
        <strain evidence="1">Dsil-2018</strain>
    </source>
</reference>
<name>A0ACB8E4D1_DERSI</name>
<evidence type="ECO:0000313" key="2">
    <source>
        <dbReference type="Proteomes" id="UP000821865"/>
    </source>
</evidence>
<evidence type="ECO:0000313" key="1">
    <source>
        <dbReference type="EMBL" id="KAH7981474.1"/>
    </source>
</evidence>